<keyword evidence="12" id="KW-1003">Cell membrane</keyword>
<dbReference type="GO" id="GO:0005886">
    <property type="term" value="C:plasma membrane"/>
    <property type="evidence" value="ECO:0007669"/>
    <property type="project" value="UniProtKB-SubCell"/>
</dbReference>
<accession>A0A3D4S4R9</accession>
<dbReference type="GO" id="GO:0046933">
    <property type="term" value="F:proton-transporting ATP synthase activity, rotational mechanism"/>
    <property type="evidence" value="ECO:0007669"/>
    <property type="project" value="UniProtKB-UniRule"/>
</dbReference>
<dbReference type="NCBIfam" id="TIGR01216">
    <property type="entry name" value="ATP_synt_epsi"/>
    <property type="match status" value="1"/>
</dbReference>
<evidence type="ECO:0000256" key="9">
    <source>
        <dbReference type="ARBA" id="ARBA00023310"/>
    </source>
</evidence>
<dbReference type="STRING" id="1121105.GCA_000421665_01161"/>
<evidence type="ECO:0000256" key="10">
    <source>
        <dbReference type="ARBA" id="ARBA00030215"/>
    </source>
</evidence>
<dbReference type="GO" id="GO:0005524">
    <property type="term" value="F:ATP binding"/>
    <property type="evidence" value="ECO:0007669"/>
    <property type="project" value="UniProtKB-UniRule"/>
</dbReference>
<dbReference type="CDD" id="cd12152">
    <property type="entry name" value="F1-ATPase_delta"/>
    <property type="match status" value="1"/>
</dbReference>
<reference evidence="16 17" key="1">
    <citation type="journal article" date="2018" name="Nat. Biotechnol.">
        <title>A standardized bacterial taxonomy based on genome phylogeny substantially revises the tree of life.</title>
        <authorList>
            <person name="Parks D.H."/>
            <person name="Chuvochina M."/>
            <person name="Waite D.W."/>
            <person name="Rinke C."/>
            <person name="Skarshewski A."/>
            <person name="Chaumeil P.A."/>
            <person name="Hugenholtz P."/>
        </authorList>
    </citation>
    <scope>NUCLEOTIDE SEQUENCE [LARGE SCALE GENOMIC DNA]</scope>
    <source>
        <strain evidence="16">UBA11306</strain>
    </source>
</reference>
<dbReference type="PANTHER" id="PTHR13822">
    <property type="entry name" value="ATP SYNTHASE DELTA/EPSILON CHAIN"/>
    <property type="match status" value="1"/>
</dbReference>
<dbReference type="InterPro" id="IPR001469">
    <property type="entry name" value="ATP_synth_F1_dsu/esu"/>
</dbReference>
<gene>
    <name evidence="12" type="primary">atpC</name>
    <name evidence="16" type="ORF">DIW15_03720</name>
</gene>
<dbReference type="PANTHER" id="PTHR13822:SF10">
    <property type="entry name" value="ATP SYNTHASE EPSILON CHAIN, CHLOROPLASTIC"/>
    <property type="match status" value="1"/>
</dbReference>
<keyword evidence="5 12" id="KW-0813">Transport</keyword>
<evidence type="ECO:0000256" key="2">
    <source>
        <dbReference type="ARBA" id="ARBA00004202"/>
    </source>
</evidence>
<dbReference type="GO" id="GO:0045259">
    <property type="term" value="C:proton-transporting ATP synthase complex"/>
    <property type="evidence" value="ECO:0007669"/>
    <property type="project" value="UniProtKB-KW"/>
</dbReference>
<name>A0A3D4S4R9_9ENTE</name>
<evidence type="ECO:0000256" key="4">
    <source>
        <dbReference type="ARBA" id="ARBA00014480"/>
    </source>
</evidence>
<keyword evidence="9 12" id="KW-0066">ATP synthesis</keyword>
<evidence type="ECO:0000256" key="13">
    <source>
        <dbReference type="RuleBase" id="RU003656"/>
    </source>
</evidence>
<keyword evidence="7 12" id="KW-0472">Membrane</keyword>
<proteinExistence type="inferred from homology"/>
<evidence type="ECO:0000256" key="6">
    <source>
        <dbReference type="ARBA" id="ARBA00023065"/>
    </source>
</evidence>
<keyword evidence="8 12" id="KW-0139">CF(1)</keyword>
<comment type="similarity">
    <text evidence="3 12 13">Belongs to the ATPase epsilon chain family.</text>
</comment>
<evidence type="ECO:0000256" key="5">
    <source>
        <dbReference type="ARBA" id="ARBA00022448"/>
    </source>
</evidence>
<dbReference type="SUPFAM" id="SSF46604">
    <property type="entry name" value="Epsilon subunit of F1F0-ATP synthase C-terminal domain"/>
    <property type="match status" value="1"/>
</dbReference>
<dbReference type="InterPro" id="IPR020547">
    <property type="entry name" value="ATP_synth_F1_esu_C"/>
</dbReference>
<comment type="caution">
    <text evidence="16">The sequence shown here is derived from an EMBL/GenBank/DDBJ whole genome shotgun (WGS) entry which is preliminary data.</text>
</comment>
<comment type="subunit">
    <text evidence="12 13">F-type ATPases have 2 components, CF(1) - the catalytic core - and CF(0) - the membrane proton channel. CF(1) has five subunits: alpha(3), beta(3), gamma(1), delta(1), epsilon(1). CF(0) has three main subunits: a, b and c.</text>
</comment>
<dbReference type="Pfam" id="PF00401">
    <property type="entry name" value="ATP-synt_DE"/>
    <property type="match status" value="1"/>
</dbReference>
<dbReference type="HAMAP" id="MF_00530">
    <property type="entry name" value="ATP_synth_epsil_bac"/>
    <property type="match status" value="1"/>
</dbReference>
<dbReference type="Gene3D" id="1.20.5.440">
    <property type="entry name" value="ATP synthase delta/epsilon subunit, C-terminal domain"/>
    <property type="match status" value="1"/>
</dbReference>
<evidence type="ECO:0000256" key="3">
    <source>
        <dbReference type="ARBA" id="ARBA00005712"/>
    </source>
</evidence>
<dbReference type="EMBL" id="DQHO01000024">
    <property type="protein sequence ID" value="HCS93803.1"/>
    <property type="molecule type" value="Genomic_DNA"/>
</dbReference>
<evidence type="ECO:0000256" key="8">
    <source>
        <dbReference type="ARBA" id="ARBA00023196"/>
    </source>
</evidence>
<evidence type="ECO:0000259" key="14">
    <source>
        <dbReference type="Pfam" id="PF00401"/>
    </source>
</evidence>
<sequence length="143" mass="15743">MSEESLIVNVVTPEGNRFTHHATSVTVDTVTGPYTVLRNHIAMIVPLKIGAITVKRDVDGKKVTNLIAADSGILEVYQNEVNIVVNTAERARDIDIDRAKLAKEKAEKIIAQNSGRREEAEMKRAEIALSKAINRIGVASRRK</sequence>
<organism evidence="16 17">
    <name type="scientific">Bavariicoccus seileri</name>
    <dbReference type="NCBI Taxonomy" id="549685"/>
    <lineage>
        <taxon>Bacteria</taxon>
        <taxon>Bacillati</taxon>
        <taxon>Bacillota</taxon>
        <taxon>Bacilli</taxon>
        <taxon>Lactobacillales</taxon>
        <taxon>Enterococcaceae</taxon>
        <taxon>Bavariicoccus</taxon>
    </lineage>
</organism>
<dbReference type="NCBIfam" id="NF001846">
    <property type="entry name" value="PRK00571.1-3"/>
    <property type="match status" value="1"/>
</dbReference>
<evidence type="ECO:0000256" key="1">
    <source>
        <dbReference type="ARBA" id="ARBA00003543"/>
    </source>
</evidence>
<feature type="domain" description="ATP synthase epsilon subunit C-terminal" evidence="14">
    <location>
        <begin position="93"/>
        <end position="139"/>
    </location>
</feature>
<evidence type="ECO:0000313" key="16">
    <source>
        <dbReference type="EMBL" id="HCS93803.1"/>
    </source>
</evidence>
<evidence type="ECO:0000313" key="17">
    <source>
        <dbReference type="Proteomes" id="UP000262195"/>
    </source>
</evidence>
<comment type="function">
    <text evidence="1 12">Produces ATP from ADP in the presence of a proton gradient across the membrane.</text>
</comment>
<dbReference type="Gene3D" id="2.60.15.10">
    <property type="entry name" value="F0F1 ATP synthase delta/epsilon subunit, N-terminal"/>
    <property type="match status" value="1"/>
</dbReference>
<evidence type="ECO:0000256" key="7">
    <source>
        <dbReference type="ARBA" id="ARBA00023136"/>
    </source>
</evidence>
<dbReference type="InterPro" id="IPR036794">
    <property type="entry name" value="ATP_F1_dsu/esu_C_sf"/>
</dbReference>
<protein>
    <recommendedName>
        <fullName evidence="4 12">ATP synthase epsilon chain</fullName>
    </recommendedName>
    <alternativeName>
        <fullName evidence="11 12">ATP synthase F1 sector epsilon subunit</fullName>
    </alternativeName>
    <alternativeName>
        <fullName evidence="10 12">F-ATPase epsilon subunit</fullName>
    </alternativeName>
</protein>
<dbReference type="SUPFAM" id="SSF51344">
    <property type="entry name" value="Epsilon subunit of F1F0-ATP synthase N-terminal domain"/>
    <property type="match status" value="1"/>
</dbReference>
<dbReference type="AlphaFoldDB" id="A0A3D4S4R9"/>
<dbReference type="InterPro" id="IPR020546">
    <property type="entry name" value="ATP_synth_F1_dsu/esu_N"/>
</dbReference>
<evidence type="ECO:0000256" key="11">
    <source>
        <dbReference type="ARBA" id="ARBA00031795"/>
    </source>
</evidence>
<evidence type="ECO:0000259" key="15">
    <source>
        <dbReference type="Pfam" id="PF02823"/>
    </source>
</evidence>
<feature type="domain" description="ATP synthase F1 complex delta/epsilon subunit N-terminal" evidence="15">
    <location>
        <begin position="8"/>
        <end position="88"/>
    </location>
</feature>
<keyword evidence="12" id="KW-0375">Hydrogen ion transport</keyword>
<dbReference type="InterPro" id="IPR036771">
    <property type="entry name" value="ATPsynth_dsu/esu_N"/>
</dbReference>
<evidence type="ECO:0000256" key="12">
    <source>
        <dbReference type="HAMAP-Rule" id="MF_00530"/>
    </source>
</evidence>
<dbReference type="Pfam" id="PF02823">
    <property type="entry name" value="ATP-synt_DE_N"/>
    <property type="match status" value="1"/>
</dbReference>
<keyword evidence="6 12" id="KW-0406">Ion transport</keyword>
<dbReference type="Proteomes" id="UP000262195">
    <property type="component" value="Unassembled WGS sequence"/>
</dbReference>
<comment type="subcellular location">
    <subcellularLocation>
        <location evidence="2 12">Cell membrane</location>
        <topology evidence="2 12">Peripheral membrane protein</topology>
    </subcellularLocation>
</comment>